<feature type="region of interest" description="Disordered" evidence="1">
    <location>
        <begin position="785"/>
        <end position="806"/>
    </location>
</feature>
<feature type="compositionally biased region" description="Low complexity" evidence="1">
    <location>
        <begin position="1465"/>
        <end position="1475"/>
    </location>
</feature>
<feature type="region of interest" description="Disordered" evidence="1">
    <location>
        <begin position="495"/>
        <end position="515"/>
    </location>
</feature>
<evidence type="ECO:0000313" key="2">
    <source>
        <dbReference type="EMBL" id="GIQ85766.1"/>
    </source>
</evidence>
<sequence length="1564" mass="163682">MHATIFQQEWRPSVLLVGSADRRSMSVRALARYWAAEGVAGATGSCVQDVTVASRGMHTGMDSMESDRDRLPVGWSEATDPTEATDALTSLGQSQQEALGCVGCGSGVDGVDPMGMTKAGPFLLIHADGCPSPQVSGWHRRWQHETAEREREVAWMSGGLTSQLGVDASAADTPPLPPRVCVFVHHIAKSETDDMVLLRVSATAEAAAETVSGMGMTALHLLLIAGGTDRGKRKGDIGDLDSGMDRSLGGEAWIQAILDDRERDACLEGRAKREHSLSVLCVRLGPDPQGGQGEETRRVAKFVSRLRQLCSSQAMAEARGYAKVCAEWEASRSTASPPQSRLVCIRALAGRGVAASAALRARVGCVTGGASPPLHGVASASGPTLSSLSPGALLLLRAGPLADTDAGVAECRQELLNAVKRLYDLCRYELNDLKGKGCSPYTLTVVGATLASVTPRMEEMAAAQDVQSLKGYIGSVATCLRETVSVSVVDTGGAQDAVSSVQPPGDRDTLATPGDEAPMVVDLEGAGGEGEALGAGVSRGSETTDTAVHRALSPTLSASAQYSMLLAHFLQFGASLIRKCTPTPALSLLALSHTLSAAKVVDTAARESVARLRAGGVWTGESGRESVVGHIEGVTLVLRAQTLYGAAYKACLGPGSRTMVAHCLYCLRVWADGEGLLGLGEVTAVVLLCCIAGEKQDILAVLGLAALAPSLSLPFPMTSATPTSSTACLPNHLAHHIETLRVSACQAALEAIAETDVYTDCDSDALVSIIYSVLVRAACSLLARPRDPTGPTSGTTTGGKGESKAGAEAGAGVLAVLRRLDSADVSRDCQVHNTPAVYHFVREPTPGESERGANPPGLETACDSAGLSPYVLGTSGPASVSEALADDRRMCIAASGDRVLLHVSIPLPGVKELDIEERERETVTVEVEFVSTSRDVPPFSVCASVPLSPLLSVRVPLCLEAPSASIDVSVCGVSVCVAGVSMHLLSHRASRGRHSLLRLKPPIHHSALSILSPIPPSSPFRVGERGVLRVDIANGSRVQLECPRVSASAGLVDTHGLTVSAGDPEFYIHHINSVVPLPSRPGPSSRGIVHLHAIPPLSSVSLLVLFRCGTPGPHRLRVCVSGVSGSVEASGTFLCQPGVDVSLSDIHPYLLEGRESLPGYNDSNRELQMRGRPYVNPSPLSALPRPRARLEVGVACHTSVRGVSITPRHGVSLVGKGEAETQEWGDLAAGDGLVCHLDLDILRQERHARSPLALAYSAHKEERGREHQAEASPLASILSSPVTVSCPLPHCLTQDVEVASLSYTPAGSVPSCTQTQRLRALVRGTHRAGVSMDTGTDTNASGEGEQVMHWLTQPVSLSLSVLASPSRPYSSRASASVWAQYDAPPHCQFDLPFAVEVSLSAPMLVDTRVFVVKLGQAPVGTGRCGSARVTVVGPRVFTVSLSPGQSFCVPLSFVAVSLPSGSADTETQTETQTQTPREAERGEAPGTTPPPYPPLALPPIYVYSGTSVAAALGVGRAMPLDVAQMQWRFMGTFLGSPYNTPLTLVGRRPPTTRLAGPIPCGGQV</sequence>
<reference evidence="2 3" key="1">
    <citation type="journal article" date="2018" name="PLoS ONE">
        <title>The draft genome of Kipferlia bialata reveals reductive genome evolution in fornicate parasites.</title>
        <authorList>
            <person name="Tanifuji G."/>
            <person name="Takabayashi S."/>
            <person name="Kume K."/>
            <person name="Takagi M."/>
            <person name="Nakayama T."/>
            <person name="Kamikawa R."/>
            <person name="Inagaki Y."/>
            <person name="Hashimoto T."/>
        </authorList>
    </citation>
    <scope>NUCLEOTIDE SEQUENCE [LARGE SCALE GENOMIC DNA]</scope>
    <source>
        <strain evidence="2">NY0173</strain>
    </source>
</reference>
<comment type="caution">
    <text evidence="2">The sequence shown here is derived from an EMBL/GenBank/DDBJ whole genome shotgun (WGS) entry which is preliminary data.</text>
</comment>
<proteinExistence type="predicted"/>
<name>A0A9K3GKM4_9EUKA</name>
<evidence type="ECO:0000313" key="3">
    <source>
        <dbReference type="Proteomes" id="UP000265618"/>
    </source>
</evidence>
<dbReference type="Proteomes" id="UP000265618">
    <property type="component" value="Unassembled WGS sequence"/>
</dbReference>
<dbReference type="EMBL" id="BDIP01002125">
    <property type="protein sequence ID" value="GIQ85766.1"/>
    <property type="molecule type" value="Genomic_DNA"/>
</dbReference>
<gene>
    <name evidence="2" type="ORF">KIPB_007492</name>
</gene>
<feature type="region of interest" description="Disordered" evidence="1">
    <location>
        <begin position="1460"/>
        <end position="1493"/>
    </location>
</feature>
<accession>A0A9K3GKM4</accession>
<organism evidence="2 3">
    <name type="scientific">Kipferlia bialata</name>
    <dbReference type="NCBI Taxonomy" id="797122"/>
    <lineage>
        <taxon>Eukaryota</taxon>
        <taxon>Metamonada</taxon>
        <taxon>Carpediemonas-like organisms</taxon>
        <taxon>Kipferlia</taxon>
    </lineage>
</organism>
<keyword evidence="3" id="KW-1185">Reference proteome</keyword>
<evidence type="ECO:0000256" key="1">
    <source>
        <dbReference type="SAM" id="MobiDB-lite"/>
    </source>
</evidence>
<protein>
    <submittedName>
        <fullName evidence="2">Uncharacterized protein</fullName>
    </submittedName>
</protein>